<dbReference type="Proteomes" id="UP000696573">
    <property type="component" value="Unassembled WGS sequence"/>
</dbReference>
<evidence type="ECO:0000256" key="1">
    <source>
        <dbReference type="ARBA" id="ARBA00010982"/>
    </source>
</evidence>
<feature type="domain" description="Thiolase-like protein type 1 additional C-terminal" evidence="4">
    <location>
        <begin position="436"/>
        <end position="496"/>
    </location>
</feature>
<gene>
    <name evidence="5" type="ORF">CRHIZ90672A_00003322</name>
</gene>
<keyword evidence="2" id="KW-0808">Transferase</keyword>
<dbReference type="Gene3D" id="3.40.47.10">
    <property type="match status" value="1"/>
</dbReference>
<dbReference type="Gene3D" id="2.40.50.840">
    <property type="match status" value="1"/>
</dbReference>
<accession>A0A9N9VQA3</accession>
<dbReference type="Pfam" id="PF18313">
    <property type="entry name" value="TLP1_add_C"/>
    <property type="match status" value="1"/>
</dbReference>
<dbReference type="GO" id="GO:0016746">
    <property type="term" value="F:acyltransferase activity"/>
    <property type="evidence" value="ECO:0007669"/>
    <property type="project" value="UniProtKB-KW"/>
</dbReference>
<evidence type="ECO:0000256" key="3">
    <source>
        <dbReference type="ARBA" id="ARBA00023315"/>
    </source>
</evidence>
<dbReference type="PANTHER" id="PTHR18919:SF139">
    <property type="entry name" value="THIOLASE-LIKE PROTEIN TYPE 1 ADDITIONAL C-TERMINAL DOMAIN-CONTAINING PROTEIN"/>
    <property type="match status" value="1"/>
</dbReference>
<keyword evidence="6" id="KW-1185">Reference proteome</keyword>
<proteinExistence type="inferred from homology"/>
<comment type="caution">
    <text evidence="5">The sequence shown here is derived from an EMBL/GenBank/DDBJ whole genome shotgun (WGS) entry which is preliminary data.</text>
</comment>
<dbReference type="OrthoDB" id="435240at2759"/>
<dbReference type="SUPFAM" id="SSF53901">
    <property type="entry name" value="Thiolase-like"/>
    <property type="match status" value="1"/>
</dbReference>
<evidence type="ECO:0000313" key="6">
    <source>
        <dbReference type="Proteomes" id="UP000696573"/>
    </source>
</evidence>
<evidence type="ECO:0000313" key="5">
    <source>
        <dbReference type="EMBL" id="CAH0030100.1"/>
    </source>
</evidence>
<evidence type="ECO:0000259" key="4">
    <source>
        <dbReference type="Pfam" id="PF18313"/>
    </source>
</evidence>
<keyword evidence="3" id="KW-0012">Acyltransferase</keyword>
<dbReference type="PANTHER" id="PTHR18919">
    <property type="entry name" value="ACETYL-COA C-ACYLTRANSFERASE"/>
    <property type="match status" value="1"/>
</dbReference>
<sequence>MVHLPRTTPIIVGVGEVKNKSLHLNDAIEPAELMASAIRKSFKDTGANENDVRSAIDGLLVVPPWTWPYVDLPGVISTKVGFSPSHSQVGVHGGHQPNEWCDEAARRVSTGESKAVIITGGEALASLAACEKAGKIPPPGWTEPDPEKKTVRVGDLSARERNIGTKHSIGLPIHIYPMYENSLRAYTRQSFGKNTLESAQLYEAFDKVSSQKEYSWRSGEVPRDSNEIGTVTEKNRMICAPYPLLMNAFNTVNLAAACLITSVDQAEKLGIPEEKWVYILGGAGTHERKHFWERSNFHSSPAMEQALDATLEVSGVSKDEIDAFDIYSCFPIVPKLACRHLGLNVVSPCKPITLLGGLTSFGGAGNNYSMHALAEMTRQIRSGTFQRGLALANGGVLSHQYALCLSSQPRKGKEVYPRKNPLPDIAIGEAWGTPFKEVAQGAALIETYTVEYNRDGQPSIGLIVGRLKNGGHRFLANHGDDYTLQKLADPTREPIYQQGRVSGSDDGRNLFFFSAEPKI</sequence>
<reference evidence="5" key="1">
    <citation type="submission" date="2021-10" db="EMBL/GenBank/DDBJ databases">
        <authorList>
            <person name="Piombo E."/>
        </authorList>
    </citation>
    <scope>NUCLEOTIDE SEQUENCE</scope>
</reference>
<dbReference type="AlphaFoldDB" id="A0A9N9VQA3"/>
<protein>
    <recommendedName>
        <fullName evidence="4">Thiolase-like protein type 1 additional C-terminal domain-containing protein</fullName>
    </recommendedName>
</protein>
<dbReference type="InterPro" id="IPR016039">
    <property type="entry name" value="Thiolase-like"/>
</dbReference>
<comment type="similarity">
    <text evidence="1">Belongs to the thiolase-like superfamily. Thiolase family.</text>
</comment>
<dbReference type="EMBL" id="CABFNQ020000740">
    <property type="protein sequence ID" value="CAH0030100.1"/>
    <property type="molecule type" value="Genomic_DNA"/>
</dbReference>
<dbReference type="InterPro" id="IPR040771">
    <property type="entry name" value="TLP1_add_C"/>
</dbReference>
<evidence type="ECO:0000256" key="2">
    <source>
        <dbReference type="ARBA" id="ARBA00022679"/>
    </source>
</evidence>
<organism evidence="5 6">
    <name type="scientific">Clonostachys rhizophaga</name>
    <dbReference type="NCBI Taxonomy" id="160324"/>
    <lineage>
        <taxon>Eukaryota</taxon>
        <taxon>Fungi</taxon>
        <taxon>Dikarya</taxon>
        <taxon>Ascomycota</taxon>
        <taxon>Pezizomycotina</taxon>
        <taxon>Sordariomycetes</taxon>
        <taxon>Hypocreomycetidae</taxon>
        <taxon>Hypocreales</taxon>
        <taxon>Bionectriaceae</taxon>
        <taxon>Clonostachys</taxon>
    </lineage>
</organism>
<name>A0A9N9VQA3_9HYPO</name>